<gene>
    <name evidence="1" type="ORF">BOVATA_022690</name>
</gene>
<evidence type="ECO:0000313" key="2">
    <source>
        <dbReference type="Proteomes" id="UP000236319"/>
    </source>
</evidence>
<dbReference type="Proteomes" id="UP000236319">
    <property type="component" value="Unassembled WGS sequence"/>
</dbReference>
<evidence type="ECO:0000313" key="1">
    <source>
        <dbReference type="EMBL" id="GBE60776.1"/>
    </source>
</evidence>
<reference evidence="1 2" key="1">
    <citation type="journal article" date="2017" name="BMC Genomics">
        <title>Whole-genome assembly of Babesia ovata and comparative genomics between closely related pathogens.</title>
        <authorList>
            <person name="Yamagishi J."/>
            <person name="Asada M."/>
            <person name="Hakimi H."/>
            <person name="Tanaka T.Q."/>
            <person name="Sugimoto C."/>
            <person name="Kawazu S."/>
        </authorList>
    </citation>
    <scope>NUCLEOTIDE SEQUENCE [LARGE SCALE GENOMIC DNA]</scope>
    <source>
        <strain evidence="1 2">Miyake</strain>
    </source>
</reference>
<comment type="caution">
    <text evidence="1">The sequence shown here is derived from an EMBL/GenBank/DDBJ whole genome shotgun (WGS) entry which is preliminary data.</text>
</comment>
<dbReference type="EMBL" id="BDSA01000002">
    <property type="protein sequence ID" value="GBE60776.1"/>
    <property type="molecule type" value="Genomic_DNA"/>
</dbReference>
<dbReference type="RefSeq" id="XP_028867019.1">
    <property type="nucleotide sequence ID" value="XM_029011186.1"/>
</dbReference>
<accession>A0A2H6KCP7</accession>
<keyword evidence="2" id="KW-1185">Reference proteome</keyword>
<protein>
    <submittedName>
        <fullName evidence="1">Uncharacterized protein</fullName>
    </submittedName>
</protein>
<dbReference type="GeneID" id="39874546"/>
<dbReference type="OrthoDB" id="10349181at2759"/>
<organism evidence="1 2">
    <name type="scientific">Babesia ovata</name>
    <dbReference type="NCBI Taxonomy" id="189622"/>
    <lineage>
        <taxon>Eukaryota</taxon>
        <taxon>Sar</taxon>
        <taxon>Alveolata</taxon>
        <taxon>Apicomplexa</taxon>
        <taxon>Aconoidasida</taxon>
        <taxon>Piroplasmida</taxon>
        <taxon>Babesiidae</taxon>
        <taxon>Babesia</taxon>
    </lineage>
</organism>
<sequence>MVFHSLTDIPRNLKEGIDWLMAIKGTDSIDALGAAVHKFLSGKSAGLTTVPTLENIKLISMGFMWRKELRDLWPASHLLGKFIDTVENKSGNLAITMGSNPDAVAQKLGKVADGCAKFLGDIKHPEQYKSAYCSKSTWAKSCSKNPEDCAAIFVGIAPMLFVGLESLRDASKGESCLFGSDDVTKHRLRTVLKAMGYRKRRLRPNMGGYDVRKALSNVQKDVLSILDDISGFDVSSESELQGKLKGSSTTNNSPYWPIL</sequence>
<proteinExistence type="predicted"/>
<dbReference type="AlphaFoldDB" id="A0A2H6KCP7"/>
<name>A0A2H6KCP7_9APIC</name>
<dbReference type="VEuPathDB" id="PiroplasmaDB:BOVATA_022690"/>